<dbReference type="AlphaFoldDB" id="A0A3L8A6I6"/>
<dbReference type="GO" id="GO:0004803">
    <property type="term" value="F:transposase activity"/>
    <property type="evidence" value="ECO:0007669"/>
    <property type="project" value="InterPro"/>
</dbReference>
<dbReference type="EMBL" id="RAZM01000168">
    <property type="protein sequence ID" value="RLT78183.1"/>
    <property type="molecule type" value="Genomic_DNA"/>
</dbReference>
<dbReference type="PANTHER" id="PTHR34614">
    <property type="match status" value="1"/>
</dbReference>
<sequence>MFVRKKKNRSGATSVVVVDKHGGKFKELHTVGIGYDESEIERLCLQGQKWIKSHLGIMEIDFDEADQKELERKNAEAVLDNIDGILLNGAKLILDKVFDSVGFNRVEDDVLRHLVIARLCEPMSKMATADYLKTHFEEDVNLSKIYRYMDKLYNAQQEVVQRISVEHTFSVLGGRVEMLFYDVTSLYFESFREDDLRSPGFSKDGKTAETQIILGLLVCENGYPLSYSIFNGAQYESYTMIPAIDDLKQRFGLDDFIVVADSGFMIKRNMGLLRSGGYQFIVGGRIKKVANDVEKWIKSIPHEDGQYHEKELENGDRLIVTYSSKRATKDAYNRNKGVERLRKAYASGKITKDKINKRGYSKFLKLDNDVNVSISEDKIKEDEVWDGLKGYVTNTTLPPSEVVAQYQGLWVVEKAFRISKGTLETRPIFHFTEKRIEAHVCLCFVAYKLYKELERIIETLHMKMSVDKVIKIAKTITTIRLRLPLNDETITRTMMLTPEHRSLKPLFDHLGV</sequence>
<dbReference type="Proteomes" id="UP000267159">
    <property type="component" value="Unassembled WGS sequence"/>
</dbReference>
<accession>A0A3L8A6I6</accession>
<dbReference type="GO" id="GO:0006313">
    <property type="term" value="P:DNA transposition"/>
    <property type="evidence" value="ECO:0007669"/>
    <property type="project" value="InterPro"/>
</dbReference>
<organism evidence="2 3">
    <name type="scientific">Bacteroides acidifaciens</name>
    <dbReference type="NCBI Taxonomy" id="85831"/>
    <lineage>
        <taxon>Bacteria</taxon>
        <taxon>Pseudomonadati</taxon>
        <taxon>Bacteroidota</taxon>
        <taxon>Bacteroidia</taxon>
        <taxon>Bacteroidales</taxon>
        <taxon>Bacteroidaceae</taxon>
        <taxon>Bacteroides</taxon>
    </lineage>
</organism>
<dbReference type="RefSeq" id="WP_121768664.1">
    <property type="nucleotide sequence ID" value="NZ_RAZM01000168.1"/>
</dbReference>
<evidence type="ECO:0000313" key="3">
    <source>
        <dbReference type="Proteomes" id="UP000267159"/>
    </source>
</evidence>
<dbReference type="PANTHER" id="PTHR34614:SF2">
    <property type="entry name" value="TRANSPOSASE IS4-LIKE DOMAIN-CONTAINING PROTEIN"/>
    <property type="match status" value="1"/>
</dbReference>
<proteinExistence type="predicted"/>
<reference evidence="2 3" key="1">
    <citation type="submission" date="2018-09" db="EMBL/GenBank/DDBJ databases">
        <title>Murine metabolic-syndrome-specific gut microbial biobank.</title>
        <authorList>
            <person name="Liu C."/>
        </authorList>
    </citation>
    <scope>NUCLEOTIDE SEQUENCE [LARGE SCALE GENOMIC DNA]</scope>
    <source>
        <strain evidence="2 3">0.1X-D8-26</strain>
    </source>
</reference>
<dbReference type="InterPro" id="IPR002559">
    <property type="entry name" value="Transposase_11"/>
</dbReference>
<dbReference type="NCBIfam" id="NF033559">
    <property type="entry name" value="transpos_IS1634"/>
    <property type="match status" value="1"/>
</dbReference>
<dbReference type="Pfam" id="PF01609">
    <property type="entry name" value="DDE_Tnp_1"/>
    <property type="match status" value="1"/>
</dbReference>
<dbReference type="InterPro" id="IPR012337">
    <property type="entry name" value="RNaseH-like_sf"/>
</dbReference>
<evidence type="ECO:0000259" key="1">
    <source>
        <dbReference type="Pfam" id="PF01609"/>
    </source>
</evidence>
<name>A0A3L8A6I6_9BACE</name>
<evidence type="ECO:0000313" key="2">
    <source>
        <dbReference type="EMBL" id="RLT78183.1"/>
    </source>
</evidence>
<dbReference type="InterPro" id="IPR047654">
    <property type="entry name" value="IS1634_transpos"/>
</dbReference>
<gene>
    <name evidence="2" type="ORF">D7Y07_20695</name>
</gene>
<dbReference type="GO" id="GO:0003677">
    <property type="term" value="F:DNA binding"/>
    <property type="evidence" value="ECO:0007669"/>
    <property type="project" value="InterPro"/>
</dbReference>
<protein>
    <submittedName>
        <fullName evidence="2">IS1634 family transposase</fullName>
    </submittedName>
</protein>
<dbReference type="SUPFAM" id="SSF53098">
    <property type="entry name" value="Ribonuclease H-like"/>
    <property type="match status" value="1"/>
</dbReference>
<comment type="caution">
    <text evidence="2">The sequence shown here is derived from an EMBL/GenBank/DDBJ whole genome shotgun (WGS) entry which is preliminary data.</text>
</comment>
<feature type="domain" description="Transposase IS4-like" evidence="1">
    <location>
        <begin position="184"/>
        <end position="447"/>
    </location>
</feature>